<protein>
    <submittedName>
        <fullName evidence="1">Uncharacterized protein</fullName>
    </submittedName>
</protein>
<gene>
    <name evidence="1" type="ORF">SDC9_43315</name>
</gene>
<dbReference type="AntiFam" id="ANF00232">
    <property type="entry name" value="Shadow ORF (opposite metK)"/>
</dbReference>
<accession>A0A644W0L7</accession>
<comment type="caution">
    <text evidence="1">The sequence shown here is derived from an EMBL/GenBank/DDBJ whole genome shotgun (WGS) entry which is preliminary data.</text>
</comment>
<sequence length="368" mass="40016">MAIGRGAGIDRLVQLEMGADAARRQVHARGNDALDLLVGRHAGAVGVGIDRQRFRHADRIAHLDQALLRQPRRNDVLREVARRIGGRAVDLGRVLAREGPAAMRRGAAIGVDDDLAAREPRVAIRPADHEGARRVHPPFGLVGDPALGQDLADIGLDDRADVGRTLAFILVLGREHDRGHADRATALVAHRQLRFRIGAERRLDARFAHLGEATQDRVAVEDRRRHQLGGLVGRVTEHDALIARPVLVDALADMGRLRVQVIGEVQRRPVELVLLVADVLDAVAHDAVDAAHELGELRLVRQPDLAADDDLVGGGKRLAGDAGVRFLGDQRVEHRIRDAVADLVGVSFRNGFGGEHVILSCHGEVLHW</sequence>
<proteinExistence type="predicted"/>
<evidence type="ECO:0000313" key="1">
    <source>
        <dbReference type="EMBL" id="MPL97127.1"/>
    </source>
</evidence>
<dbReference type="EMBL" id="VSSQ01000542">
    <property type="protein sequence ID" value="MPL97127.1"/>
    <property type="molecule type" value="Genomic_DNA"/>
</dbReference>
<name>A0A644W0L7_9ZZZZ</name>
<organism evidence="1">
    <name type="scientific">bioreactor metagenome</name>
    <dbReference type="NCBI Taxonomy" id="1076179"/>
    <lineage>
        <taxon>unclassified sequences</taxon>
        <taxon>metagenomes</taxon>
        <taxon>ecological metagenomes</taxon>
    </lineage>
</organism>
<dbReference type="AlphaFoldDB" id="A0A644W0L7"/>
<reference evidence="1" key="1">
    <citation type="submission" date="2019-08" db="EMBL/GenBank/DDBJ databases">
        <authorList>
            <person name="Kucharzyk K."/>
            <person name="Murdoch R.W."/>
            <person name="Higgins S."/>
            <person name="Loffler F."/>
        </authorList>
    </citation>
    <scope>NUCLEOTIDE SEQUENCE</scope>
</reference>